<dbReference type="InterPro" id="IPR007527">
    <property type="entry name" value="Znf_SWIM"/>
</dbReference>
<evidence type="ECO:0000256" key="3">
    <source>
        <dbReference type="ARBA" id="ARBA00022801"/>
    </source>
</evidence>
<dbReference type="GO" id="GO:0008270">
    <property type="term" value="F:zinc ion binding"/>
    <property type="evidence" value="ECO:0007669"/>
    <property type="project" value="UniProtKB-KW"/>
</dbReference>
<protein>
    <recommendedName>
        <fullName evidence="12">Ubiquitin-like protease family profile domain-containing protein</fullName>
    </recommendedName>
</protein>
<dbReference type="InterPro" id="IPR048324">
    <property type="entry name" value="ZSWIM1-3_RNaseH-like"/>
</dbReference>
<dbReference type="PANTHER" id="PTHR31569">
    <property type="entry name" value="SWIM-TYPE DOMAIN-CONTAINING PROTEIN"/>
    <property type="match status" value="1"/>
</dbReference>
<comment type="caution">
    <text evidence="8">The sequence shown here is derived from an EMBL/GenBank/DDBJ whole genome shotgun (WGS) entry which is preliminary data.</text>
</comment>
<keyword evidence="4" id="KW-0863">Zinc-finger</keyword>
<sequence>MARTRNTDKIQKRLEEEERQAKAAAEEKKAAEENQAAKEKKAAAEEQESAEEEEESEEGEEDAEEDEEMAEEESDAESACGDRSSGGSVSSRKRSASESSEELHYVPSVKKHHKSWASFEAYLKSYERRTNTVLVIAETLNVRLRNERMKKQKRYLQKPDSEIPLVPEDMDPYQRNYICTHGWKVRSRSTGLRPVQRVTFTGCKVRFVAQVYERSAGRWWIQVKLEFYGHNHHVSEEVFRSYPSKRMVPADSPIMSDVELLVNSGSKPSRIYDYIRDNSIHRVKMRDVYNIVTRVKAAGNELSDEDQVAELLVNFNLQAEGNVSTVNENARGQTAVISISSQHMRKLYHRFPELLLIDCTHKTNRYNYQLCTLMVMDQFGNGQPVQHSVIERNADWHMVKTVEHFQAVNDWEATRVIVVDKDLKEIEVLTRMFPDARILLCHIHVIKWLASAVRDDKKFGTYPSEVLKQIDHCVANMVWAKTDSDFQNHTEEFKLLACRGGREALWTYFNKNWSAKKEMWVTAFRMHLPHFRNNTNNRLENFFGKLKADLDGSFSMKDCLKTILNFQRRKEDEYHTKVMMPGTIRNANYGEEMNQFLGMTSDWLADIFFAEYQFATDAETIALYSFEERQDRVHVSRDGRVHRVNTSAWLCDCEFSSTMKLPCRHVLLYRKHVGDVFTIPYSSLHSRWLRTSALDDDIATIDVPIRVSTCRDDVKLKKQMTERDKYKHAQDVFSRISTELTDFPDAKFKTAMQNLETWWNNLRQGSLSLPVPPSQGESDAELAPTQLAAATLVDEEEKDEHVHADSIEKKGDEPEYSKRSAERKEYNQGSKLRKILRAKDVVEIKCYLEKKRPPLGEVLSFLNTLEVRFYGYQKKTMTATLSTSQPDPTPMSFRLPEAVVLTALIKAVEKEAEIEGAEKEVDLCSPREGTARHNADTLRCTVRIEGAGDYSKNRLKAMQYLWNMANTCSRGMKCYSWLMSEADVRFPNEDVQPVARKMFNAWPEDSIPGFSVDVHWAHTYCVRPGVWFNDVIIHAFLDTLAQKSKKSKTIFLPQLCNPAPDKGNRIPQATLTALETTAEDFVFMPINLNRSHWACILVDMVKGNFMCYDSVDSQAHHKLLSELAAEMIARALTGFTQIAVHNPLQKDSNNCGLFVCLFFWKRLSRDVGSDYTDEGLARRRWQILHAVVNFQASKKNEETTN</sequence>
<keyword evidence="11" id="KW-1185">Reference proteome</keyword>
<evidence type="ECO:0000256" key="2">
    <source>
        <dbReference type="ARBA" id="ARBA00022670"/>
    </source>
</evidence>
<proteinExistence type="inferred from homology"/>
<dbReference type="AlphaFoldDB" id="A0A6A3IVE5"/>
<feature type="domain" description="SWIM-type" evidence="7">
    <location>
        <begin position="642"/>
        <end position="674"/>
    </location>
</feature>
<dbReference type="EMBL" id="QXFT01003428">
    <property type="protein sequence ID" value="KAE9285914.1"/>
    <property type="molecule type" value="Genomic_DNA"/>
</dbReference>
<dbReference type="Pfam" id="PF21056">
    <property type="entry name" value="ZSWIM1-3_RNaseH-like"/>
    <property type="match status" value="1"/>
</dbReference>
<evidence type="ECO:0000313" key="11">
    <source>
        <dbReference type="Proteomes" id="UP000434957"/>
    </source>
</evidence>
<dbReference type="SUPFAM" id="SSF54001">
    <property type="entry name" value="Cysteine proteinases"/>
    <property type="match status" value="1"/>
</dbReference>
<feature type="compositionally biased region" description="Basic and acidic residues" evidence="5">
    <location>
        <begin position="1"/>
        <end position="44"/>
    </location>
</feature>
<feature type="region of interest" description="Disordered" evidence="5">
    <location>
        <begin position="794"/>
        <end position="825"/>
    </location>
</feature>
<evidence type="ECO:0000256" key="5">
    <source>
        <dbReference type="SAM" id="MobiDB-lite"/>
    </source>
</evidence>
<reference evidence="8 10" key="1">
    <citation type="submission" date="2018-09" db="EMBL/GenBank/DDBJ databases">
        <title>Genomic investigation of the strawberry pathogen Phytophthora fragariae indicates pathogenicity is determined by transcriptional variation in three key races.</title>
        <authorList>
            <person name="Adams T.M."/>
            <person name="Armitage A.D."/>
            <person name="Sobczyk M.K."/>
            <person name="Bates H.J."/>
            <person name="Dunwell J.M."/>
            <person name="Nellist C.F."/>
            <person name="Harrison R.J."/>
        </authorList>
    </citation>
    <scope>NUCLEOTIDE SEQUENCE [LARGE SCALE GENOMIC DNA]</scope>
    <source>
        <strain evidence="8 10">SCRP249</strain>
        <strain evidence="9 11">SCRP333</strain>
    </source>
</reference>
<feature type="compositionally biased region" description="Basic and acidic residues" evidence="5">
    <location>
        <begin position="799"/>
        <end position="825"/>
    </location>
</feature>
<evidence type="ECO:0000256" key="1">
    <source>
        <dbReference type="ARBA" id="ARBA00005234"/>
    </source>
</evidence>
<comment type="similarity">
    <text evidence="1">Belongs to the peptidase C48 family.</text>
</comment>
<dbReference type="InterPro" id="IPR038765">
    <property type="entry name" value="Papain-like_cys_pep_sf"/>
</dbReference>
<keyword evidence="2" id="KW-0645">Protease</keyword>
<feature type="compositionally biased region" description="Acidic residues" evidence="5">
    <location>
        <begin position="45"/>
        <end position="76"/>
    </location>
</feature>
<dbReference type="InterPro" id="IPR003653">
    <property type="entry name" value="Peptidase_C48_C"/>
</dbReference>
<gene>
    <name evidence="8" type="ORF">PR001_g23059</name>
    <name evidence="9" type="ORF">PR003_g26455</name>
</gene>
<evidence type="ECO:0008006" key="12">
    <source>
        <dbReference type="Google" id="ProtNLM"/>
    </source>
</evidence>
<dbReference type="PANTHER" id="PTHR31569:SF4">
    <property type="entry name" value="SWIM-TYPE DOMAIN-CONTAINING PROTEIN"/>
    <property type="match status" value="1"/>
</dbReference>
<dbReference type="GO" id="GO:0006508">
    <property type="term" value="P:proteolysis"/>
    <property type="evidence" value="ECO:0007669"/>
    <property type="project" value="UniProtKB-KW"/>
</dbReference>
<dbReference type="Proteomes" id="UP000434957">
    <property type="component" value="Unassembled WGS sequence"/>
</dbReference>
<evidence type="ECO:0000313" key="10">
    <source>
        <dbReference type="Proteomes" id="UP000429607"/>
    </source>
</evidence>
<keyword evidence="4" id="KW-0862">Zinc</keyword>
<dbReference type="PROSITE" id="PS50600">
    <property type="entry name" value="ULP_PROTEASE"/>
    <property type="match status" value="1"/>
</dbReference>
<dbReference type="EMBL" id="QXFV01002662">
    <property type="protein sequence ID" value="KAE8984858.1"/>
    <property type="molecule type" value="Genomic_DNA"/>
</dbReference>
<feature type="region of interest" description="Disordered" evidence="5">
    <location>
        <begin position="1"/>
        <end position="109"/>
    </location>
</feature>
<evidence type="ECO:0000259" key="6">
    <source>
        <dbReference type="PROSITE" id="PS50600"/>
    </source>
</evidence>
<feature type="domain" description="Ubiquitin-like protease family profile" evidence="6">
    <location>
        <begin position="984"/>
        <end position="1162"/>
    </location>
</feature>
<keyword evidence="3" id="KW-0378">Hydrolase</keyword>
<dbReference type="InterPro" id="IPR052579">
    <property type="entry name" value="Zinc_finger_SWIM"/>
</dbReference>
<dbReference type="GO" id="GO:0008234">
    <property type="term" value="F:cysteine-type peptidase activity"/>
    <property type="evidence" value="ECO:0007669"/>
    <property type="project" value="InterPro"/>
</dbReference>
<dbReference type="PROSITE" id="PS50966">
    <property type="entry name" value="ZF_SWIM"/>
    <property type="match status" value="1"/>
</dbReference>
<dbReference type="Proteomes" id="UP000429607">
    <property type="component" value="Unassembled WGS sequence"/>
</dbReference>
<dbReference type="Pfam" id="PF02902">
    <property type="entry name" value="Peptidase_C48"/>
    <property type="match status" value="1"/>
</dbReference>
<evidence type="ECO:0000313" key="8">
    <source>
        <dbReference type="EMBL" id="KAE8984858.1"/>
    </source>
</evidence>
<name>A0A6A3IVE5_9STRA</name>
<accession>A0A6A3IVE5</accession>
<organism evidence="8 10">
    <name type="scientific">Phytophthora rubi</name>
    <dbReference type="NCBI Taxonomy" id="129364"/>
    <lineage>
        <taxon>Eukaryota</taxon>
        <taxon>Sar</taxon>
        <taxon>Stramenopiles</taxon>
        <taxon>Oomycota</taxon>
        <taxon>Peronosporomycetes</taxon>
        <taxon>Peronosporales</taxon>
        <taxon>Peronosporaceae</taxon>
        <taxon>Phytophthora</taxon>
    </lineage>
</organism>
<evidence type="ECO:0000313" key="9">
    <source>
        <dbReference type="EMBL" id="KAE9285914.1"/>
    </source>
</evidence>
<evidence type="ECO:0000259" key="7">
    <source>
        <dbReference type="PROSITE" id="PS50966"/>
    </source>
</evidence>
<dbReference type="Gene3D" id="3.40.395.10">
    <property type="entry name" value="Adenoviral Proteinase, Chain A"/>
    <property type="match status" value="1"/>
</dbReference>
<feature type="compositionally biased region" description="Low complexity" evidence="5">
    <location>
        <begin position="77"/>
        <end position="90"/>
    </location>
</feature>
<keyword evidence="4" id="KW-0479">Metal-binding</keyword>
<evidence type="ECO:0000256" key="4">
    <source>
        <dbReference type="PROSITE-ProRule" id="PRU00325"/>
    </source>
</evidence>